<proteinExistence type="predicted"/>
<evidence type="ECO:0000313" key="1">
    <source>
        <dbReference type="EMBL" id="MBK1867732.1"/>
    </source>
</evidence>
<evidence type="ECO:0000313" key="2">
    <source>
        <dbReference type="Proteomes" id="UP000616151"/>
    </source>
</evidence>
<keyword evidence="1" id="KW-0808">Transferase</keyword>
<dbReference type="EMBL" id="JAENHL010000007">
    <property type="protein sequence ID" value="MBK1867732.1"/>
    <property type="molecule type" value="Genomic_DNA"/>
</dbReference>
<accession>A0ACC5R516</accession>
<organism evidence="1 2">
    <name type="scientific">Taklimakanibacter albus</name>
    <dbReference type="NCBI Taxonomy" id="2800327"/>
    <lineage>
        <taxon>Bacteria</taxon>
        <taxon>Pseudomonadati</taxon>
        <taxon>Pseudomonadota</taxon>
        <taxon>Alphaproteobacteria</taxon>
        <taxon>Hyphomicrobiales</taxon>
        <taxon>Aestuariivirgaceae</taxon>
        <taxon>Taklimakanibacter</taxon>
    </lineage>
</organism>
<keyword evidence="1" id="KW-0489">Methyltransferase</keyword>
<comment type="caution">
    <text evidence="1">The sequence shown here is derived from an EMBL/GenBank/DDBJ whole genome shotgun (WGS) entry which is preliminary data.</text>
</comment>
<name>A0ACC5R516_9HYPH</name>
<gene>
    <name evidence="1" type="ORF">JHL16_15340</name>
</gene>
<keyword evidence="2" id="KW-1185">Reference proteome</keyword>
<protein>
    <submittedName>
        <fullName evidence="1">Class I SAM-dependent methyltransferase</fullName>
    </submittedName>
</protein>
<sequence length="396" mass="44647">MIESFLRRMIKVGNLTVHLPGGRTLKAGDGSGAPVVLRLSAKTLRRIALHPGLAFGEAYMNGDLVIEQGGLWDLLDMVGRSGGRAPAKGRPPLLKRLKQTLKRRLQQANGRLASRRNVAHHYDLSNDLYRRFLDADMQYSCAYFRRPDMTLEEAQAAKKSHIADKLRIEPGQSVLDIGSGWGGMAMTLAKDYGAKVTGVTLSTEQLNLARDRVAAAGLAERITFELRDYRDLASSFDRIVSVGMLEHVGAPNLRAYFETVRRLLDTDGVALIHTIGRMEGPRATNAFTQKYIFPGGYVPAMSEVTQAIEEAGLWITDVEVLRLHYAETLKHWRQRFMADPEIPRLYPETFRRMWEFYLAGSEMGFRYAGHMVMQFQLTRRIDVLPNTRDYMLEKGA</sequence>
<reference evidence="1" key="1">
    <citation type="submission" date="2021-01" db="EMBL/GenBank/DDBJ databases">
        <authorList>
            <person name="Sun Q."/>
        </authorList>
    </citation>
    <scope>NUCLEOTIDE SEQUENCE</scope>
    <source>
        <strain evidence="1">YIM B02566</strain>
    </source>
</reference>
<dbReference type="Proteomes" id="UP000616151">
    <property type="component" value="Unassembled WGS sequence"/>
</dbReference>